<keyword evidence="2" id="KW-0813">Transport</keyword>
<dbReference type="SUPFAM" id="SSF90123">
    <property type="entry name" value="ABC transporter transmembrane region"/>
    <property type="match status" value="1"/>
</dbReference>
<feature type="domain" description="ABC transmembrane type-1" evidence="10">
    <location>
        <begin position="147"/>
        <end position="355"/>
    </location>
</feature>
<dbReference type="GO" id="GO:0016887">
    <property type="term" value="F:ATP hydrolysis activity"/>
    <property type="evidence" value="ECO:0007669"/>
    <property type="project" value="InterPro"/>
</dbReference>
<feature type="transmembrane region" description="Helical" evidence="8">
    <location>
        <begin position="300"/>
        <end position="320"/>
    </location>
</feature>
<dbReference type="OrthoDB" id="442846at2759"/>
<dbReference type="Gene3D" id="3.40.50.300">
    <property type="entry name" value="P-loop containing nucleotide triphosphate hydrolases"/>
    <property type="match status" value="1"/>
</dbReference>
<dbReference type="GO" id="GO:0140359">
    <property type="term" value="F:ABC-type transporter activity"/>
    <property type="evidence" value="ECO:0007669"/>
    <property type="project" value="InterPro"/>
</dbReference>
<feature type="transmembrane region" description="Helical" evidence="8">
    <location>
        <begin position="186"/>
        <end position="210"/>
    </location>
</feature>
<dbReference type="SMART" id="SM00382">
    <property type="entry name" value="AAA"/>
    <property type="match status" value="1"/>
</dbReference>
<evidence type="ECO:0000256" key="4">
    <source>
        <dbReference type="ARBA" id="ARBA00022741"/>
    </source>
</evidence>
<dbReference type="AlphaFoldDB" id="A0A1R2ALR2"/>
<feature type="transmembrane region" description="Helical" evidence="8">
    <location>
        <begin position="74"/>
        <end position="97"/>
    </location>
</feature>
<feature type="transmembrane region" description="Helical" evidence="8">
    <location>
        <begin position="216"/>
        <end position="237"/>
    </location>
</feature>
<dbReference type="Proteomes" id="UP000187209">
    <property type="component" value="Unassembled WGS sequence"/>
</dbReference>
<dbReference type="SUPFAM" id="SSF52540">
    <property type="entry name" value="P-loop containing nucleoside triphosphate hydrolases"/>
    <property type="match status" value="1"/>
</dbReference>
<comment type="caution">
    <text evidence="11">The sequence shown here is derived from an EMBL/GenBank/DDBJ whole genome shotgun (WGS) entry which is preliminary data.</text>
</comment>
<proteinExistence type="predicted"/>
<comment type="subcellular location">
    <subcellularLocation>
        <location evidence="1">Membrane</location>
        <topology evidence="1">Multi-pass membrane protein</topology>
    </subcellularLocation>
</comment>
<dbReference type="InterPro" id="IPR036640">
    <property type="entry name" value="ABC1_TM_sf"/>
</dbReference>
<dbReference type="GO" id="GO:0005524">
    <property type="term" value="F:ATP binding"/>
    <property type="evidence" value="ECO:0007669"/>
    <property type="project" value="UniProtKB-KW"/>
</dbReference>
<dbReference type="PROSITE" id="PS00211">
    <property type="entry name" value="ABC_TRANSPORTER_1"/>
    <property type="match status" value="1"/>
</dbReference>
<feature type="domain" description="ABC transporter" evidence="9">
    <location>
        <begin position="388"/>
        <end position="622"/>
    </location>
</feature>
<evidence type="ECO:0000313" key="12">
    <source>
        <dbReference type="Proteomes" id="UP000187209"/>
    </source>
</evidence>
<evidence type="ECO:0000256" key="3">
    <source>
        <dbReference type="ARBA" id="ARBA00022692"/>
    </source>
</evidence>
<evidence type="ECO:0000256" key="1">
    <source>
        <dbReference type="ARBA" id="ARBA00004141"/>
    </source>
</evidence>
<keyword evidence="3 8" id="KW-0812">Transmembrane</keyword>
<dbReference type="FunFam" id="3.40.50.300:FF:000163">
    <property type="entry name" value="Multidrug resistance-associated protein member 4"/>
    <property type="match status" value="1"/>
</dbReference>
<evidence type="ECO:0000256" key="5">
    <source>
        <dbReference type="ARBA" id="ARBA00022840"/>
    </source>
</evidence>
<dbReference type="InterPro" id="IPR017871">
    <property type="entry name" value="ABC_transporter-like_CS"/>
</dbReference>
<keyword evidence="6 8" id="KW-1133">Transmembrane helix</keyword>
<name>A0A1R2ALR2_9CILI</name>
<gene>
    <name evidence="11" type="ORF">SteCoe_38196</name>
</gene>
<dbReference type="EMBL" id="MPUH01002131">
    <property type="protein sequence ID" value="OMJ65452.1"/>
    <property type="molecule type" value="Genomic_DNA"/>
</dbReference>
<evidence type="ECO:0000256" key="6">
    <source>
        <dbReference type="ARBA" id="ARBA00022989"/>
    </source>
</evidence>
<dbReference type="GO" id="GO:0016020">
    <property type="term" value="C:membrane"/>
    <property type="evidence" value="ECO:0007669"/>
    <property type="project" value="UniProtKB-SubCell"/>
</dbReference>
<evidence type="ECO:0000313" key="11">
    <source>
        <dbReference type="EMBL" id="OMJ65452.1"/>
    </source>
</evidence>
<feature type="transmembrane region" description="Helical" evidence="8">
    <location>
        <begin position="117"/>
        <end position="136"/>
    </location>
</feature>
<dbReference type="InterPro" id="IPR003593">
    <property type="entry name" value="AAA+_ATPase"/>
</dbReference>
<evidence type="ECO:0000256" key="8">
    <source>
        <dbReference type="SAM" id="Phobius"/>
    </source>
</evidence>
<evidence type="ECO:0000256" key="7">
    <source>
        <dbReference type="ARBA" id="ARBA00023136"/>
    </source>
</evidence>
<organism evidence="11 12">
    <name type="scientific">Stentor coeruleus</name>
    <dbReference type="NCBI Taxonomy" id="5963"/>
    <lineage>
        <taxon>Eukaryota</taxon>
        <taxon>Sar</taxon>
        <taxon>Alveolata</taxon>
        <taxon>Ciliophora</taxon>
        <taxon>Postciliodesmatophora</taxon>
        <taxon>Heterotrichea</taxon>
        <taxon>Heterotrichida</taxon>
        <taxon>Stentoridae</taxon>
        <taxon>Stentor</taxon>
    </lineage>
</organism>
<sequence>MVLDSGNIEFFGTYKKFKKRKDLFEKYGESEQSIKVSKTKVKNAGEAEFGKLLLAEEESDDRLKNLTFWRYLKFGYKSIVVVFFCIAVYISIPSIISNDALLDKPYEPGNKEYYLDGLGFLLVCLYDLCFITLLPLSSLSTFSNYGLHNKAVKRLITTDSVFFDKNPAGRIISRLSKDATNIDSSLIFYLVNVSLSTSLLVGSILATDIVVPYNTIILPIWLGLLIILMKSVSLIISHLRKIESICKAPFLSAVNSALKGLPTIRCLKLEDKFRTDFTNTIHQHYRAFITFNTFMSFNRLYCDLVSILIIILNVIIIVSIRDYVDASMAAYSLATTTNLLGIASNFSKEILEMKSALISAQRLLEYTKLPKEKDCKKTNTFCITQGKVLFENLSMRYQSDLPLSLKNLSFEIHPSEKIGVVGRTGSGKSSIIQVLSRLVQPVSGTIFIDDVNYLDLSLKNLRGQISVIPQQPILFDTTIQNNLDPYKEHTEDEILNVLETVNLKDYIFAFDKRLEIEINGGGISLSAGQKQLLCIARAVLKKNKIVLMDEATSNVDSETDALIQVITKREFEKSTLIVIAHRIQTVIDSDRILVMDEGECKEFNSPLELGTNKNTLFYTMLNNAGILLTEKSTQDPQELDDESSQYS</sequence>
<dbReference type="Pfam" id="PF00005">
    <property type="entry name" value="ABC_tran"/>
    <property type="match status" value="1"/>
</dbReference>
<dbReference type="PROSITE" id="PS50893">
    <property type="entry name" value="ABC_TRANSPORTER_2"/>
    <property type="match status" value="1"/>
</dbReference>
<keyword evidence="7 8" id="KW-0472">Membrane</keyword>
<reference evidence="11 12" key="1">
    <citation type="submission" date="2016-11" db="EMBL/GenBank/DDBJ databases">
        <title>The macronuclear genome of Stentor coeruleus: a giant cell with tiny introns.</title>
        <authorList>
            <person name="Slabodnick M."/>
            <person name="Ruby J.G."/>
            <person name="Reiff S.B."/>
            <person name="Swart E.C."/>
            <person name="Gosai S."/>
            <person name="Prabakaran S."/>
            <person name="Witkowska E."/>
            <person name="Larue G.E."/>
            <person name="Fisher S."/>
            <person name="Freeman R.M."/>
            <person name="Gunawardena J."/>
            <person name="Chu W."/>
            <person name="Stover N.A."/>
            <person name="Gregory B.D."/>
            <person name="Nowacki M."/>
            <person name="Derisi J."/>
            <person name="Roy S.W."/>
            <person name="Marshall W.F."/>
            <person name="Sood P."/>
        </authorList>
    </citation>
    <scope>NUCLEOTIDE SEQUENCE [LARGE SCALE GENOMIC DNA]</scope>
    <source>
        <strain evidence="11">WM001</strain>
    </source>
</reference>
<dbReference type="Pfam" id="PF00664">
    <property type="entry name" value="ABC_membrane"/>
    <property type="match status" value="1"/>
</dbReference>
<keyword evidence="4" id="KW-0547">Nucleotide-binding</keyword>
<evidence type="ECO:0000259" key="9">
    <source>
        <dbReference type="PROSITE" id="PS50893"/>
    </source>
</evidence>
<dbReference type="InterPro" id="IPR027417">
    <property type="entry name" value="P-loop_NTPase"/>
</dbReference>
<evidence type="ECO:0000256" key="2">
    <source>
        <dbReference type="ARBA" id="ARBA00022448"/>
    </source>
</evidence>
<dbReference type="CDD" id="cd03244">
    <property type="entry name" value="ABCC_MRP_domain2"/>
    <property type="match status" value="1"/>
</dbReference>
<keyword evidence="12" id="KW-1185">Reference proteome</keyword>
<evidence type="ECO:0008006" key="13">
    <source>
        <dbReference type="Google" id="ProtNLM"/>
    </source>
</evidence>
<dbReference type="InterPro" id="IPR050173">
    <property type="entry name" value="ABC_transporter_C-like"/>
</dbReference>
<dbReference type="PROSITE" id="PS50929">
    <property type="entry name" value="ABC_TM1F"/>
    <property type="match status" value="1"/>
</dbReference>
<dbReference type="Gene3D" id="1.20.1560.10">
    <property type="entry name" value="ABC transporter type 1, transmembrane domain"/>
    <property type="match status" value="1"/>
</dbReference>
<protein>
    <recommendedName>
        <fullName evidence="13">ABC transporter domain-containing protein</fullName>
    </recommendedName>
</protein>
<dbReference type="InterPro" id="IPR011527">
    <property type="entry name" value="ABC1_TM_dom"/>
</dbReference>
<accession>A0A1R2ALR2</accession>
<evidence type="ECO:0000259" key="10">
    <source>
        <dbReference type="PROSITE" id="PS50929"/>
    </source>
</evidence>
<keyword evidence="5" id="KW-0067">ATP-binding</keyword>
<dbReference type="PANTHER" id="PTHR24223">
    <property type="entry name" value="ATP-BINDING CASSETTE SUB-FAMILY C"/>
    <property type="match status" value="1"/>
</dbReference>
<dbReference type="InterPro" id="IPR003439">
    <property type="entry name" value="ABC_transporter-like_ATP-bd"/>
</dbReference>